<feature type="domain" description="EGF-like" evidence="3">
    <location>
        <begin position="327"/>
        <end position="364"/>
    </location>
</feature>
<dbReference type="SUPFAM" id="SSF57196">
    <property type="entry name" value="EGF/Laminin"/>
    <property type="match status" value="2"/>
</dbReference>
<dbReference type="PANTHER" id="PTHR24033:SF151">
    <property type="entry name" value="NOTCH 2"/>
    <property type="match status" value="1"/>
</dbReference>
<organism evidence="6">
    <name type="scientific">Soboliphyme baturini</name>
    <dbReference type="NCBI Taxonomy" id="241478"/>
    <lineage>
        <taxon>Eukaryota</taxon>
        <taxon>Metazoa</taxon>
        <taxon>Ecdysozoa</taxon>
        <taxon>Nematoda</taxon>
        <taxon>Enoplea</taxon>
        <taxon>Dorylaimia</taxon>
        <taxon>Dioctophymatida</taxon>
        <taxon>Dioctophymatoidea</taxon>
        <taxon>Soboliphymatidae</taxon>
        <taxon>Soboliphyme</taxon>
    </lineage>
</organism>
<sequence length="452" mass="50700">MTKVHAMCHAMNKCSGKAIRLSVENRQCHCVCNEDYTGENCNIPLPCANIHCEHKTHCIDGVCNCSGTFYEGIRCEKISRAKLRAHNIDKNPCLQTALNCNPAIRSMCTLAMIAVWMRHIADATVQHRPLNREGQHNFVERFLVSRAFLWRDANCMKKFNACELTPFEKFCMYDYASCNADGSMNYSTRCKNNGQCIETAVLHMGTSRAFTCKCPSSHMGPFCEFKNPCISKSACSNDRDCAVVPAKDGSKVEKVCHCKEGVAGKLCRWKERGFGSDEQCEKNECSEAGVCVPCHKFKGICKTGEDYHRGYVCACDKSQSGVFCNATIHPCDSHECKNHGTCIPNDAYTYRCQCRTGITGLHCDIIVDICAVRLPCMNGICFLDTVQEPGFLCECFAGFTGTQCELQTYRIFGIWDSTKITLSAFQMFFVSIVSTGFFYFGLRLLISWFPYK</sequence>
<dbReference type="PROSITE" id="PS00022">
    <property type="entry name" value="EGF_1"/>
    <property type="match status" value="5"/>
</dbReference>
<comment type="caution">
    <text evidence="1">Lacks conserved residue(s) required for the propagation of feature annotation.</text>
</comment>
<gene>
    <name evidence="4" type="ORF">SBAD_LOCUS8208</name>
</gene>
<name>A0A183IX61_9BILA</name>
<keyword evidence="2" id="KW-0812">Transmembrane</keyword>
<evidence type="ECO:0000313" key="6">
    <source>
        <dbReference type="WBParaSite" id="SBAD_0000851501-mRNA-1"/>
    </source>
</evidence>
<proteinExistence type="predicted"/>
<evidence type="ECO:0000313" key="5">
    <source>
        <dbReference type="Proteomes" id="UP000270296"/>
    </source>
</evidence>
<feature type="domain" description="EGF-like" evidence="3">
    <location>
        <begin position="366"/>
        <end position="405"/>
    </location>
</feature>
<feature type="disulfide bond" evidence="1">
    <location>
        <begin position="354"/>
        <end position="363"/>
    </location>
</feature>
<dbReference type="EMBL" id="UZAM01011369">
    <property type="protein sequence ID" value="VDP15829.1"/>
    <property type="molecule type" value="Genomic_DNA"/>
</dbReference>
<keyword evidence="5" id="KW-1185">Reference proteome</keyword>
<evidence type="ECO:0000256" key="1">
    <source>
        <dbReference type="PROSITE-ProRule" id="PRU00076"/>
    </source>
</evidence>
<dbReference type="Gene3D" id="2.10.25.10">
    <property type="entry name" value="Laminin"/>
    <property type="match status" value="3"/>
</dbReference>
<keyword evidence="1" id="KW-0245">EGF-like domain</keyword>
<evidence type="ECO:0000259" key="3">
    <source>
        <dbReference type="PROSITE" id="PS50026"/>
    </source>
</evidence>
<dbReference type="WBParaSite" id="SBAD_0000851501-mRNA-1">
    <property type="protein sequence ID" value="SBAD_0000851501-mRNA-1"/>
    <property type="gene ID" value="SBAD_0000851501"/>
</dbReference>
<reference evidence="4 5" key="2">
    <citation type="submission" date="2018-11" db="EMBL/GenBank/DDBJ databases">
        <authorList>
            <consortium name="Pathogen Informatics"/>
        </authorList>
    </citation>
    <scope>NUCLEOTIDE SEQUENCE [LARGE SCALE GENOMIC DNA]</scope>
</reference>
<evidence type="ECO:0000313" key="4">
    <source>
        <dbReference type="EMBL" id="VDP15829.1"/>
    </source>
</evidence>
<keyword evidence="2" id="KW-0472">Membrane</keyword>
<dbReference type="PANTHER" id="PTHR24033">
    <property type="entry name" value="EGF-LIKE DOMAIN-CONTAINING PROTEIN"/>
    <property type="match status" value="1"/>
</dbReference>
<dbReference type="InterPro" id="IPR051830">
    <property type="entry name" value="NOTCH_homolog"/>
</dbReference>
<keyword evidence="1" id="KW-1015">Disulfide bond</keyword>
<dbReference type="AlphaFoldDB" id="A0A183IX61"/>
<accession>A0A183IX61</accession>
<feature type="disulfide bond" evidence="1">
    <location>
        <begin position="214"/>
        <end position="223"/>
    </location>
</feature>
<feature type="transmembrane region" description="Helical" evidence="2">
    <location>
        <begin position="427"/>
        <end position="446"/>
    </location>
</feature>
<reference evidence="6" key="1">
    <citation type="submission" date="2016-06" db="UniProtKB">
        <authorList>
            <consortium name="WormBaseParasite"/>
        </authorList>
    </citation>
    <scope>IDENTIFICATION</scope>
</reference>
<dbReference type="Pfam" id="PF00008">
    <property type="entry name" value="EGF"/>
    <property type="match status" value="1"/>
</dbReference>
<feature type="disulfide bond" evidence="1">
    <location>
        <begin position="376"/>
        <end position="393"/>
    </location>
</feature>
<feature type="disulfide bond" evidence="1">
    <location>
        <begin position="395"/>
        <end position="404"/>
    </location>
</feature>
<dbReference type="OrthoDB" id="283575at2759"/>
<dbReference type="PROSITE" id="PS50026">
    <property type="entry name" value="EGF_3"/>
    <property type="match status" value="3"/>
</dbReference>
<evidence type="ECO:0000256" key="2">
    <source>
        <dbReference type="SAM" id="Phobius"/>
    </source>
</evidence>
<dbReference type="Proteomes" id="UP000270296">
    <property type="component" value="Unassembled WGS sequence"/>
</dbReference>
<feature type="domain" description="EGF-like" evidence="3">
    <location>
        <begin position="174"/>
        <end position="224"/>
    </location>
</feature>
<dbReference type="InterPro" id="IPR000742">
    <property type="entry name" value="EGF"/>
</dbReference>
<keyword evidence="2" id="KW-1133">Transmembrane helix</keyword>
<dbReference type="SMART" id="SM00181">
    <property type="entry name" value="EGF"/>
    <property type="match status" value="7"/>
</dbReference>
<protein>
    <submittedName>
        <fullName evidence="6">EGF-like domain protein</fullName>
    </submittedName>
</protein>
<dbReference type="PROSITE" id="PS01186">
    <property type="entry name" value="EGF_2"/>
    <property type="match status" value="1"/>
</dbReference>